<dbReference type="Proteomes" id="UP001351900">
    <property type="component" value="Unassembled WGS sequence"/>
</dbReference>
<comment type="caution">
    <text evidence="3">The sequence shown here is derived from an EMBL/GenBank/DDBJ whole genome shotgun (WGS) entry which is preliminary data.</text>
</comment>
<dbReference type="InterPro" id="IPR000836">
    <property type="entry name" value="PRTase_dom"/>
</dbReference>
<evidence type="ECO:0000313" key="4">
    <source>
        <dbReference type="Proteomes" id="UP001351900"/>
    </source>
</evidence>
<feature type="domain" description="Phosphoribosyltransferase" evidence="2">
    <location>
        <begin position="186"/>
        <end position="224"/>
    </location>
</feature>
<dbReference type="GO" id="GO:0016757">
    <property type="term" value="F:glycosyltransferase activity"/>
    <property type="evidence" value="ECO:0007669"/>
    <property type="project" value="UniProtKB-KW"/>
</dbReference>
<name>A0ABU7V3C5_9MICO</name>
<protein>
    <submittedName>
        <fullName evidence="3">Phosphoribosyltransferase family protein</fullName>
    </submittedName>
</protein>
<evidence type="ECO:0000256" key="1">
    <source>
        <dbReference type="ARBA" id="ARBA00008007"/>
    </source>
</evidence>
<comment type="similarity">
    <text evidence="1">Belongs to the ComF/GntX family.</text>
</comment>
<dbReference type="SUPFAM" id="SSF53271">
    <property type="entry name" value="PRTase-like"/>
    <property type="match status" value="1"/>
</dbReference>
<dbReference type="InterPro" id="IPR029057">
    <property type="entry name" value="PRTase-like"/>
</dbReference>
<keyword evidence="3" id="KW-0808">Transferase</keyword>
<dbReference type="EMBL" id="JAZHOV010000001">
    <property type="protein sequence ID" value="MEF2253768.1"/>
    <property type="molecule type" value="Genomic_DNA"/>
</dbReference>
<evidence type="ECO:0000313" key="3">
    <source>
        <dbReference type="EMBL" id="MEF2253768.1"/>
    </source>
</evidence>
<dbReference type="CDD" id="cd06223">
    <property type="entry name" value="PRTases_typeI"/>
    <property type="match status" value="1"/>
</dbReference>
<proteinExistence type="inferred from homology"/>
<reference evidence="3 4" key="1">
    <citation type="submission" date="2024-01" db="EMBL/GenBank/DDBJ databases">
        <title>the genome sequence of strain Microbacterium schleiferi NBRC 15075.</title>
        <authorList>
            <person name="Ding Y."/>
            <person name="Zhang G."/>
        </authorList>
    </citation>
    <scope>NUCLEOTIDE SEQUENCE [LARGE SCALE GENOMIC DNA]</scope>
    <source>
        <strain evidence="3 4">NBRC 15075</strain>
    </source>
</reference>
<keyword evidence="3" id="KW-0328">Glycosyltransferase</keyword>
<keyword evidence="4" id="KW-1185">Reference proteome</keyword>
<sequence>MPTSASPSAAARVRDAAVQALSWLIPVDCAGCGQPDSPLCEQCERALRSGGVRHRTLGEFAVVSAMDYVGPVVGVMRSLKAEGRTGLARPLGAALRGAMEGTDTVAGGLVPAIAAGAVIPVAIPSSSAALRRRGYGVVELIVREAGLHCLPALRSVGSGVDQRALGRAARERNTQGMFAVRSVPLRPVVLIDDVVTTGATLRAATDALRAAGATVIGAVTVASTPLLWSRDTQG</sequence>
<dbReference type="PANTHER" id="PTHR47505">
    <property type="entry name" value="DNA UTILIZATION PROTEIN YHGH"/>
    <property type="match status" value="1"/>
</dbReference>
<organism evidence="3 4">
    <name type="scientific">Microbacterium schleiferi</name>
    <dbReference type="NCBI Taxonomy" id="69362"/>
    <lineage>
        <taxon>Bacteria</taxon>
        <taxon>Bacillati</taxon>
        <taxon>Actinomycetota</taxon>
        <taxon>Actinomycetes</taxon>
        <taxon>Micrococcales</taxon>
        <taxon>Microbacteriaceae</taxon>
        <taxon>Microbacterium</taxon>
    </lineage>
</organism>
<dbReference type="InterPro" id="IPR051910">
    <property type="entry name" value="ComF/GntX_DNA_util-trans"/>
</dbReference>
<evidence type="ECO:0000259" key="2">
    <source>
        <dbReference type="Pfam" id="PF00156"/>
    </source>
</evidence>
<dbReference type="RefSeq" id="WP_331790492.1">
    <property type="nucleotide sequence ID" value="NZ_BAAAUO010000003.1"/>
</dbReference>
<dbReference type="PANTHER" id="PTHR47505:SF1">
    <property type="entry name" value="DNA UTILIZATION PROTEIN YHGH"/>
    <property type="match status" value="1"/>
</dbReference>
<accession>A0ABU7V3C5</accession>
<dbReference type="Gene3D" id="3.40.50.2020">
    <property type="match status" value="1"/>
</dbReference>
<gene>
    <name evidence="3" type="ORF">V2V91_01290</name>
</gene>
<dbReference type="Pfam" id="PF00156">
    <property type="entry name" value="Pribosyltran"/>
    <property type="match status" value="1"/>
</dbReference>